<dbReference type="Proteomes" id="UP000242999">
    <property type="component" value="Unassembled WGS sequence"/>
</dbReference>
<dbReference type="NCBIfam" id="NF038262">
    <property type="entry name" value="SiaB_fam_kinase"/>
    <property type="match status" value="1"/>
</dbReference>
<dbReference type="STRING" id="64971.SAMN05421831_10253"/>
<dbReference type="Pfam" id="PF19788">
    <property type="entry name" value="DUF6272"/>
    <property type="match status" value="1"/>
</dbReference>
<gene>
    <name evidence="1" type="ORF">SAMN05421831_10253</name>
</gene>
<dbReference type="InterPro" id="IPR046239">
    <property type="entry name" value="DUF6272"/>
</dbReference>
<protein>
    <submittedName>
        <fullName evidence="1">Uncharacterized protein</fullName>
    </submittedName>
</protein>
<name>A0A1H6QNH2_9GAMM</name>
<accession>A0A1H6QNH2</accession>
<dbReference type="EMBL" id="FNYH01000002">
    <property type="protein sequence ID" value="SEI45103.1"/>
    <property type="molecule type" value="Genomic_DNA"/>
</dbReference>
<organism evidence="1 2">
    <name type="scientific">Allopseudospirillum japonicum</name>
    <dbReference type="NCBI Taxonomy" id="64971"/>
    <lineage>
        <taxon>Bacteria</taxon>
        <taxon>Pseudomonadati</taxon>
        <taxon>Pseudomonadota</taxon>
        <taxon>Gammaproteobacteria</taxon>
        <taxon>Oceanospirillales</taxon>
        <taxon>Oceanospirillaceae</taxon>
        <taxon>Allopseudospirillum</taxon>
    </lineage>
</organism>
<dbReference type="RefSeq" id="WP_093308404.1">
    <property type="nucleotide sequence ID" value="NZ_FNYH01000002.1"/>
</dbReference>
<proteinExistence type="predicted"/>
<evidence type="ECO:0000313" key="1">
    <source>
        <dbReference type="EMBL" id="SEI45103.1"/>
    </source>
</evidence>
<keyword evidence="2" id="KW-1185">Reference proteome</keyword>
<sequence length="189" mass="21196">MPSLDLLELRHTFERARILLAFNGPVSQGIIEEMGRAVRAHLENHAVAKHALADVFSVYIEQTQNIHHYARHQAASAEAFTQLSHATILIGQQQTETPAYQVMSANLIAQQDLPKLTDWIDEINTLDAKALRTLYKQKLRQPLVQGAKGAGLGLIEMRRRACQPLSYRIQDTETAEYKFFSLSVSVCAS</sequence>
<dbReference type="OrthoDB" id="5365713at2"/>
<dbReference type="AlphaFoldDB" id="A0A1H6QNH2"/>
<reference evidence="2" key="1">
    <citation type="submission" date="2016-10" db="EMBL/GenBank/DDBJ databases">
        <authorList>
            <person name="Varghese N."/>
            <person name="Submissions S."/>
        </authorList>
    </citation>
    <scope>NUCLEOTIDE SEQUENCE [LARGE SCALE GENOMIC DNA]</scope>
    <source>
        <strain evidence="2">DSM 7165</strain>
    </source>
</reference>
<evidence type="ECO:0000313" key="2">
    <source>
        <dbReference type="Proteomes" id="UP000242999"/>
    </source>
</evidence>